<dbReference type="FunCoup" id="A0A2K1QLI9">
    <property type="interactions" value="778"/>
</dbReference>
<dbReference type="Proteomes" id="UP000243797">
    <property type="component" value="Unassembled WGS sequence"/>
</dbReference>
<feature type="compositionally biased region" description="Basic and acidic residues" evidence="4">
    <location>
        <begin position="124"/>
        <end position="141"/>
    </location>
</feature>
<dbReference type="STRING" id="2082308.A0A2K1QLI9"/>
<dbReference type="PANTHER" id="PTHR14152:SF5">
    <property type="entry name" value="U4_U6.U5 TRI-SNRNP-ASSOCIATED PROTEIN 1"/>
    <property type="match status" value="1"/>
</dbReference>
<dbReference type="GO" id="GO:0000481">
    <property type="term" value="P:maturation of 5S rRNA"/>
    <property type="evidence" value="ECO:0007669"/>
    <property type="project" value="TreeGrafter"/>
</dbReference>
<feature type="region of interest" description="Disordered" evidence="4">
    <location>
        <begin position="598"/>
        <end position="655"/>
    </location>
</feature>
<reference evidence="5 6" key="1">
    <citation type="submission" date="2017-06" db="EMBL/GenBank/DDBJ databases">
        <title>Draft genome sequence of a variant of Elsinoe murrayae.</title>
        <authorList>
            <person name="Cheng Q."/>
        </authorList>
    </citation>
    <scope>NUCLEOTIDE SEQUENCE [LARGE SCALE GENOMIC DNA]</scope>
    <source>
        <strain evidence="5 6">CQ-2017a</strain>
    </source>
</reference>
<feature type="compositionally biased region" description="Basic and acidic residues" evidence="4">
    <location>
        <begin position="362"/>
        <end position="375"/>
    </location>
</feature>
<evidence type="ECO:0008006" key="7">
    <source>
        <dbReference type="Google" id="ProtNLM"/>
    </source>
</evidence>
<feature type="compositionally biased region" description="Basic and acidic residues" evidence="4">
    <location>
        <begin position="65"/>
        <end position="101"/>
    </location>
</feature>
<feature type="compositionally biased region" description="Basic and acidic residues" evidence="4">
    <location>
        <begin position="238"/>
        <end position="255"/>
    </location>
</feature>
<feature type="compositionally biased region" description="Basic and acidic residues" evidence="4">
    <location>
        <begin position="607"/>
        <end position="633"/>
    </location>
</feature>
<gene>
    <name evidence="5" type="ORF">CAC42_4135</name>
</gene>
<evidence type="ECO:0000256" key="2">
    <source>
        <dbReference type="ARBA" id="ARBA00006076"/>
    </source>
</evidence>
<feature type="region of interest" description="Disordered" evidence="4">
    <location>
        <begin position="351"/>
        <end position="474"/>
    </location>
</feature>
<comment type="subcellular location">
    <subcellularLocation>
        <location evidence="1">Nucleus</location>
    </subcellularLocation>
</comment>
<evidence type="ECO:0000256" key="4">
    <source>
        <dbReference type="SAM" id="MobiDB-lite"/>
    </source>
</evidence>
<feature type="compositionally biased region" description="Basic and acidic residues" evidence="4">
    <location>
        <begin position="394"/>
        <end position="407"/>
    </location>
</feature>
<feature type="region of interest" description="Disordered" evidence="4">
    <location>
        <begin position="523"/>
        <end position="551"/>
    </location>
</feature>
<keyword evidence="3" id="KW-0539">Nucleus</keyword>
<dbReference type="GO" id="GO:0046540">
    <property type="term" value="C:U4/U6 x U5 tri-snRNP complex"/>
    <property type="evidence" value="ECO:0007669"/>
    <property type="project" value="TreeGrafter"/>
</dbReference>
<evidence type="ECO:0000256" key="1">
    <source>
        <dbReference type="ARBA" id="ARBA00004123"/>
    </source>
</evidence>
<dbReference type="OrthoDB" id="5583at2759"/>
<feature type="region of interest" description="Disordered" evidence="4">
    <location>
        <begin position="238"/>
        <end position="339"/>
    </location>
</feature>
<dbReference type="AlphaFoldDB" id="A0A2K1QLI9"/>
<organism evidence="5 6">
    <name type="scientific">Sphaceloma murrayae</name>
    <dbReference type="NCBI Taxonomy" id="2082308"/>
    <lineage>
        <taxon>Eukaryota</taxon>
        <taxon>Fungi</taxon>
        <taxon>Dikarya</taxon>
        <taxon>Ascomycota</taxon>
        <taxon>Pezizomycotina</taxon>
        <taxon>Dothideomycetes</taxon>
        <taxon>Dothideomycetidae</taxon>
        <taxon>Myriangiales</taxon>
        <taxon>Elsinoaceae</taxon>
        <taxon>Sphaceloma</taxon>
    </lineage>
</organism>
<name>A0A2K1QLI9_9PEZI</name>
<feature type="region of interest" description="Disordered" evidence="4">
    <location>
        <begin position="15"/>
        <end position="149"/>
    </location>
</feature>
<evidence type="ECO:0000256" key="3">
    <source>
        <dbReference type="ARBA" id="ARBA00023242"/>
    </source>
</evidence>
<accession>A0A2K1QLI9</accession>
<feature type="compositionally biased region" description="Basic and acidic residues" evidence="4">
    <location>
        <begin position="523"/>
        <end position="533"/>
    </location>
</feature>
<feature type="compositionally biased region" description="Basic and acidic residues" evidence="4">
    <location>
        <begin position="270"/>
        <end position="283"/>
    </location>
</feature>
<keyword evidence="6" id="KW-1185">Reference proteome</keyword>
<evidence type="ECO:0000313" key="6">
    <source>
        <dbReference type="Proteomes" id="UP000243797"/>
    </source>
</evidence>
<evidence type="ECO:0000313" key="5">
    <source>
        <dbReference type="EMBL" id="PNS15683.1"/>
    </source>
</evidence>
<feature type="compositionally biased region" description="Polar residues" evidence="4">
    <location>
        <begin position="25"/>
        <end position="35"/>
    </location>
</feature>
<comment type="caution">
    <text evidence="5">The sequence shown here is derived from an EMBL/GenBank/DDBJ whole genome shotgun (WGS) entry which is preliminary data.</text>
</comment>
<dbReference type="InParanoid" id="A0A2K1QLI9"/>
<feature type="compositionally biased region" description="Low complexity" evidence="4">
    <location>
        <begin position="448"/>
        <end position="460"/>
    </location>
</feature>
<sequence>MDAIAIADANKIRAAMGLPPLPTPGDSSASLQFKSSNDDVDSDPEDTLSTLEKRAAAAGSNWAKLEAERQERIDRQKRKDAAKKARERAAQFTKMEGRGLADMDDGEQDTKSWLLGQKKRQKKIEKQRLQQEEKERAEQARQKQYTSKDLAGVKVGHSIDGFGDGEQILTLKDAEIGSDDEDGDELENAELVEKEKLEEKLELKKKRPVYDPNEVNESGEKTILSHYDEEITGKKRKRFTLDEKGGGTKQVERQDAGQGTGIRISLDDLMNDKPIDDYAVHKETKIRKPKKQKKRTTRTREVDEDEVVPMQKNGDSSMDIDRAETNGTNGTTRKYEVEIDDEDLQAQLAMQRRQALKKRKKLDAAELARQIRDTSDQPDQADGDSDGEPGLVIDETREFVSHLKREETDSDTEDRRRRRASSNPGVKPDLTLDPDTVMSDHEDATLVRPSASRSPSPSAPTNTAHKGLDDEETTSSLGSVAAMLRKRGLIDSNATNSAAHDRQYAEFLSANRRLISDFDARARQDRERDRDRGIFNGMSNTQKQEYARRENDKREAYLARLQADHFARNYKPDVKLEYHDEFGRELGQKEAFKHLSHQFHGKGSGKGKMEKRLKKIDDERRREGRGLLEEGGERGMGNVAREQGRRRGVAGVRLQ</sequence>
<dbReference type="InterPro" id="IPR005011">
    <property type="entry name" value="SNU66/SART1"/>
</dbReference>
<protein>
    <recommendedName>
        <fullName evidence="7">U4/U6.U5 tri-snRNP-associated protein snu66</fullName>
    </recommendedName>
</protein>
<dbReference type="EMBL" id="NKHZ01000068">
    <property type="protein sequence ID" value="PNS15683.1"/>
    <property type="molecule type" value="Genomic_DNA"/>
</dbReference>
<feature type="compositionally biased region" description="Basic residues" evidence="4">
    <location>
        <begin position="284"/>
        <end position="297"/>
    </location>
</feature>
<dbReference type="Pfam" id="PF03343">
    <property type="entry name" value="SART-1"/>
    <property type="match status" value="1"/>
</dbReference>
<proteinExistence type="inferred from homology"/>
<comment type="similarity">
    <text evidence="2">Belongs to the SNU66/SART1 family.</text>
</comment>
<dbReference type="PANTHER" id="PTHR14152">
    <property type="entry name" value="SQUAMOUS CELL CARCINOMA ANTIGEN RECOGNISED BY CYTOTOXIC T LYMPHOCYTES"/>
    <property type="match status" value="1"/>
</dbReference>
<dbReference type="GO" id="GO:0045292">
    <property type="term" value="P:mRNA cis splicing, via spliceosome"/>
    <property type="evidence" value="ECO:0007669"/>
    <property type="project" value="TreeGrafter"/>
</dbReference>